<organism evidence="1 2">
    <name type="scientific">Candidatus Pantoea multigeneris</name>
    <dbReference type="NCBI Taxonomy" id="2608357"/>
    <lineage>
        <taxon>Bacteria</taxon>
        <taxon>Pseudomonadati</taxon>
        <taxon>Pseudomonadota</taxon>
        <taxon>Gammaproteobacteria</taxon>
        <taxon>Enterobacterales</taxon>
        <taxon>Erwiniaceae</taxon>
        <taxon>Pantoea</taxon>
    </lineage>
</organism>
<name>A0ABX0R8A7_9GAMM</name>
<comment type="caution">
    <text evidence="1">The sequence shown here is derived from an EMBL/GenBank/DDBJ whole genome shotgun (WGS) entry which is preliminary data.</text>
</comment>
<proteinExistence type="predicted"/>
<dbReference type="RefSeq" id="WP_167013621.1">
    <property type="nucleotide sequence ID" value="NZ_VWXF01000002.1"/>
</dbReference>
<dbReference type="EMBL" id="VWXF01000002">
    <property type="protein sequence ID" value="NIF21601.1"/>
    <property type="molecule type" value="Genomic_DNA"/>
</dbReference>
<accession>A0ABX0R8A7</accession>
<dbReference type="Proteomes" id="UP001515683">
    <property type="component" value="Unassembled WGS sequence"/>
</dbReference>
<evidence type="ECO:0000313" key="2">
    <source>
        <dbReference type="Proteomes" id="UP001515683"/>
    </source>
</evidence>
<reference evidence="1 2" key="1">
    <citation type="journal article" date="2019" name="bioRxiv">
        <title>Bacteria contribute to plant secondary compound degradation in a generalist herbivore system.</title>
        <authorList>
            <person name="Francoeur C.B."/>
            <person name="Khadempour L."/>
            <person name="Moreira-Soto R.D."/>
            <person name="Gotting K."/>
            <person name="Book A.J."/>
            <person name="Pinto-Tomas A.A."/>
            <person name="Keefover-Ring K."/>
            <person name="Currie C.R."/>
        </authorList>
    </citation>
    <scope>NUCLEOTIDE SEQUENCE [LARGE SCALE GENOMIC DNA]</scope>
    <source>
        <strain evidence="1">Acro-835</strain>
    </source>
</reference>
<dbReference type="SUPFAM" id="SSF81606">
    <property type="entry name" value="PP2C-like"/>
    <property type="match status" value="1"/>
</dbReference>
<dbReference type="InterPro" id="IPR036457">
    <property type="entry name" value="PPM-type-like_dom_sf"/>
</dbReference>
<gene>
    <name evidence="1" type="ORF">F3J40_08335</name>
</gene>
<sequence length="223" mass="25484">MLSCDGHICLKGNREEQLDRFQVVETGRCRLFVMADGFSQCTARPHYVDWLTARVRSLSDSGYIADAVCREISAFLVSETGYPGKASVAFVVSDDSEYRFATLGDTRIYWQSRRIRTRDHSLAERYAARGFCSSKSLRHHPLRNRLTRWASVGSGSTHSLEWQSAPLEEGEHMLMCTDGFWSQFDEDHIYAITSTTTLHEHCRSLRDAIDNLTVTLLRYKNSD</sequence>
<dbReference type="Gene3D" id="3.60.40.10">
    <property type="entry name" value="PPM-type phosphatase domain"/>
    <property type="match status" value="1"/>
</dbReference>
<protein>
    <submittedName>
        <fullName evidence="1">Uncharacterized protein</fullName>
    </submittedName>
</protein>
<keyword evidence="2" id="KW-1185">Reference proteome</keyword>
<evidence type="ECO:0000313" key="1">
    <source>
        <dbReference type="EMBL" id="NIF21601.1"/>
    </source>
</evidence>